<dbReference type="PROSITE" id="PS00010">
    <property type="entry name" value="ASX_HYDROXYL"/>
    <property type="match status" value="1"/>
</dbReference>
<dbReference type="Pfam" id="PF06119">
    <property type="entry name" value="NIDO"/>
    <property type="match status" value="1"/>
</dbReference>
<keyword evidence="4 11" id="KW-0732">Signal</keyword>
<dbReference type="InterPro" id="IPR049883">
    <property type="entry name" value="NOTCH1_EGF-like"/>
</dbReference>
<keyword evidence="7" id="KW-0472">Membrane</keyword>
<dbReference type="Gene3D" id="2.10.25.10">
    <property type="entry name" value="Laminin"/>
    <property type="match status" value="2"/>
</dbReference>
<evidence type="ECO:0000313" key="17">
    <source>
        <dbReference type="Proteomes" id="UP000271974"/>
    </source>
</evidence>
<feature type="compositionally biased region" description="Low complexity" evidence="10">
    <location>
        <begin position="141"/>
        <end position="153"/>
    </location>
</feature>
<dbReference type="PROSITE" id="PS01186">
    <property type="entry name" value="EGF_2"/>
    <property type="match status" value="1"/>
</dbReference>
<dbReference type="SMART" id="SM00539">
    <property type="entry name" value="NIDO"/>
    <property type="match status" value="1"/>
</dbReference>
<evidence type="ECO:0000256" key="1">
    <source>
        <dbReference type="ARBA" id="ARBA00004370"/>
    </source>
</evidence>
<dbReference type="InterPro" id="IPR018097">
    <property type="entry name" value="EGF_Ca-bd_CS"/>
</dbReference>
<evidence type="ECO:0000259" key="13">
    <source>
        <dbReference type="PROSITE" id="PS50856"/>
    </source>
</evidence>
<name>A0A433TPM5_ELYCH</name>
<dbReference type="PROSITE" id="PS50856">
    <property type="entry name" value="AMOP"/>
    <property type="match status" value="1"/>
</dbReference>
<dbReference type="SMART" id="SM00216">
    <property type="entry name" value="VWD"/>
    <property type="match status" value="1"/>
</dbReference>
<dbReference type="PROSITE" id="PS50026">
    <property type="entry name" value="EGF_3"/>
    <property type="match status" value="1"/>
</dbReference>
<dbReference type="SMART" id="SM00179">
    <property type="entry name" value="EGF_CA"/>
    <property type="match status" value="2"/>
</dbReference>
<dbReference type="PROSITE" id="PS51233">
    <property type="entry name" value="VWFD"/>
    <property type="match status" value="1"/>
</dbReference>
<evidence type="ECO:0000256" key="6">
    <source>
        <dbReference type="ARBA" id="ARBA00022989"/>
    </source>
</evidence>
<reference evidence="16 17" key="1">
    <citation type="submission" date="2019-01" db="EMBL/GenBank/DDBJ databases">
        <title>A draft genome assembly of the solar-powered sea slug Elysia chlorotica.</title>
        <authorList>
            <person name="Cai H."/>
            <person name="Li Q."/>
            <person name="Fang X."/>
            <person name="Li J."/>
            <person name="Curtis N.E."/>
            <person name="Altenburger A."/>
            <person name="Shibata T."/>
            <person name="Feng M."/>
            <person name="Maeda T."/>
            <person name="Schwartz J.A."/>
            <person name="Shigenobu S."/>
            <person name="Lundholm N."/>
            <person name="Nishiyama T."/>
            <person name="Yang H."/>
            <person name="Hasebe M."/>
            <person name="Li S."/>
            <person name="Pierce S.K."/>
            <person name="Wang J."/>
        </authorList>
    </citation>
    <scope>NUCLEOTIDE SEQUENCE [LARGE SCALE GENOMIC DNA]</scope>
    <source>
        <strain evidence="16">EC2010</strain>
        <tissue evidence="16">Whole organism of an adult</tissue>
    </source>
</reference>
<feature type="non-terminal residue" evidence="16">
    <location>
        <position position="1322"/>
    </location>
</feature>
<dbReference type="PROSITE" id="PS00022">
    <property type="entry name" value="EGF_1"/>
    <property type="match status" value="1"/>
</dbReference>
<evidence type="ECO:0000256" key="4">
    <source>
        <dbReference type="ARBA" id="ARBA00022729"/>
    </source>
</evidence>
<sequence length="1322" mass="143690">MKPQVFLTCLAALLCAVLLVTEQQIVVFNDDETDTNSVDNLLRSENFLTADKTWRAQAQTQAVISWLNIDDGTIQDVDGFPSSKSSKSRSSSKTDNVSNRRTSSTKSRSSSSSRGSNDNSSMEGDISPFPDHSFEVPTLKSRSSSSRNASSSPSPSPTPSASPSPTSITTTLPSPSTTTRSSRRKDLAKAAEVKSRIQKKQEEEKERKAPVVAAEMGKVTHSDAAKRPSGKSIESFWLEDVEVFGESDESEILPDDGWTVEELFLPLARQEPGEITPFDGWDWDNGPVLSRHRRDLVPGSGEVVVKMSKVLLGVLTTEQATNGTAENTQLKADIAVALDTYLSSFIANSDFVVEVTSVSAPNITVQADLLFSESDVTLTQIATALVNLDATGNFKVGSSIYAVNEPFLEPNTNAALLPAICFLCAAAETCSQNPDDQSWFCAFNDSRFFPHGPAQGDNTLPKGEEFASAKITIASTIPYGTELLSDLWISVNGIISFGSPFTSFTPEPLPVDNRKLLAVYWSDLDLAPTDTAEVYYQLYTKTSSNTPLEVAIFSLAQNMVVTYTQETAYGPTSVLVVTWDGVPPWPALSSLDERVTFQAIIISDGSSTYVVYIYGQGGMNFDPVLERAVEVGWLSNNLDTRANYYVFDTVIGNTGQLGVWIQELGRVANFRAKCIQFFRDSVPLIPALNFWNRILPRCPCSKQTAQDSFFWLPALNGDSNCYDMFPLYGQLGRRCCYRSDGTGAFENRIPAAGAMQLYTPYYGDLVNHARLDTDPKEWCCTRSDLCSLYYVARPVRKCVRRTTQRGFCFGDPHIATVDNRRYIFNGIGEYTLLEINGVAPDGVATNFVLQGRTCRALASDGNLTDATIWCALAVQNTNGSSISVSVHESGTYMIVYINEQDYTVRFRENPSFSTSDGSLFARRVNGSLTISTPDSIGVSIKLVQGLLDFSVEIDEKFKTMPRGLLGNFNDDSTDDFTMPNGTVLSDNSTERQIFEFGLTWTISQEQSLFTYGLGQNTSTFTDASFTPLFLDEVSSALRSEAETVCASTTNLPCIFDYVATRNTDLARSTGTAIDDYDVSEAAASNSPPTINGTLQINATLGQTASISLVATDADNDDIVYIVVDSPGSGTFTPIVNNSNTFEAEYRPDSLNPVSIGLVAQDSKNLQSEVTQIAIVTCSGCNNQGTCDYENVRSTANPYFSVASCACDAPYSGEDCDGDKNGCDTRPCPQGTTCSDIPAAEEAATGVAYNCSDCPVGYLLNLNRTKCEDINECSSTAPCDANAACTNTLGGYFCTCNDGYRKSGANTCRDIDECVENQNQCSQ</sequence>
<dbReference type="EMBL" id="RQTK01000241">
    <property type="protein sequence ID" value="RUS83481.1"/>
    <property type="molecule type" value="Genomic_DNA"/>
</dbReference>
<keyword evidence="5" id="KW-0677">Repeat</keyword>
<comment type="caution">
    <text evidence="9">Lacks conserved residue(s) required for the propagation of feature annotation.</text>
</comment>
<dbReference type="InterPro" id="IPR001881">
    <property type="entry name" value="EGF-like_Ca-bd_dom"/>
</dbReference>
<dbReference type="SMART" id="SM00723">
    <property type="entry name" value="AMOP"/>
    <property type="match status" value="1"/>
</dbReference>
<evidence type="ECO:0000256" key="10">
    <source>
        <dbReference type="SAM" id="MobiDB-lite"/>
    </source>
</evidence>
<evidence type="ECO:0008006" key="18">
    <source>
        <dbReference type="Google" id="ProtNLM"/>
    </source>
</evidence>
<organism evidence="16 17">
    <name type="scientific">Elysia chlorotica</name>
    <name type="common">Eastern emerald elysia</name>
    <name type="synonym">Sea slug</name>
    <dbReference type="NCBI Taxonomy" id="188477"/>
    <lineage>
        <taxon>Eukaryota</taxon>
        <taxon>Metazoa</taxon>
        <taxon>Spiralia</taxon>
        <taxon>Lophotrochozoa</taxon>
        <taxon>Mollusca</taxon>
        <taxon>Gastropoda</taxon>
        <taxon>Heterobranchia</taxon>
        <taxon>Euthyneura</taxon>
        <taxon>Panpulmonata</taxon>
        <taxon>Sacoglossa</taxon>
        <taxon>Placobranchoidea</taxon>
        <taxon>Plakobranchidae</taxon>
        <taxon>Elysia</taxon>
    </lineage>
</organism>
<gene>
    <name evidence="16" type="ORF">EGW08_008731</name>
</gene>
<dbReference type="Pfam" id="PF00094">
    <property type="entry name" value="VWD"/>
    <property type="match status" value="1"/>
</dbReference>
<keyword evidence="2 9" id="KW-0245">EGF-like domain</keyword>
<dbReference type="GO" id="GO:0005509">
    <property type="term" value="F:calcium ion binding"/>
    <property type="evidence" value="ECO:0007669"/>
    <property type="project" value="InterPro"/>
</dbReference>
<dbReference type="SMART" id="SM00181">
    <property type="entry name" value="EGF"/>
    <property type="match status" value="3"/>
</dbReference>
<feature type="domain" description="AMOP" evidence="13">
    <location>
        <begin position="666"/>
        <end position="793"/>
    </location>
</feature>
<keyword evidence="3" id="KW-0812">Transmembrane</keyword>
<feature type="compositionally biased region" description="Basic and acidic residues" evidence="10">
    <location>
        <begin position="184"/>
        <end position="209"/>
    </location>
</feature>
<dbReference type="Proteomes" id="UP000271974">
    <property type="component" value="Unassembled WGS sequence"/>
</dbReference>
<evidence type="ECO:0000256" key="8">
    <source>
        <dbReference type="ARBA" id="ARBA00023157"/>
    </source>
</evidence>
<evidence type="ECO:0000256" key="5">
    <source>
        <dbReference type="ARBA" id="ARBA00022737"/>
    </source>
</evidence>
<dbReference type="GO" id="GO:0016020">
    <property type="term" value="C:membrane"/>
    <property type="evidence" value="ECO:0007669"/>
    <property type="project" value="UniProtKB-SubCell"/>
</dbReference>
<keyword evidence="8" id="KW-1015">Disulfide bond</keyword>
<accession>A0A433TPM5</accession>
<dbReference type="SUPFAM" id="SSF57196">
    <property type="entry name" value="EGF/Laminin"/>
    <property type="match status" value="1"/>
</dbReference>
<feature type="compositionally biased region" description="Low complexity" evidence="10">
    <location>
        <begin position="163"/>
        <end position="180"/>
    </location>
</feature>
<feature type="domain" description="NIDO" evidence="14">
    <location>
        <begin position="519"/>
        <end position="667"/>
    </location>
</feature>
<feature type="domain" description="VWFD" evidence="15">
    <location>
        <begin position="804"/>
        <end position="1008"/>
    </location>
</feature>
<dbReference type="GO" id="GO:0007160">
    <property type="term" value="P:cell-matrix adhesion"/>
    <property type="evidence" value="ECO:0007669"/>
    <property type="project" value="InterPro"/>
</dbReference>
<evidence type="ECO:0000256" key="2">
    <source>
        <dbReference type="ARBA" id="ARBA00022536"/>
    </source>
</evidence>
<dbReference type="PROSITE" id="PS01187">
    <property type="entry name" value="EGF_CA"/>
    <property type="match status" value="1"/>
</dbReference>
<dbReference type="PROSITE" id="PS51220">
    <property type="entry name" value="NIDO"/>
    <property type="match status" value="1"/>
</dbReference>
<dbReference type="FunFam" id="2.10.25.10:FF:000038">
    <property type="entry name" value="Fibrillin 2"/>
    <property type="match status" value="1"/>
</dbReference>
<dbReference type="PANTHER" id="PTHR13802:SF52">
    <property type="entry name" value="MUCIN-4"/>
    <property type="match status" value="1"/>
</dbReference>
<evidence type="ECO:0000259" key="15">
    <source>
        <dbReference type="PROSITE" id="PS51233"/>
    </source>
</evidence>
<dbReference type="CDD" id="cd00054">
    <property type="entry name" value="EGF_CA"/>
    <property type="match status" value="1"/>
</dbReference>
<dbReference type="InterPro" id="IPR001846">
    <property type="entry name" value="VWF_type-D"/>
</dbReference>
<evidence type="ECO:0000256" key="9">
    <source>
        <dbReference type="PROSITE-ProRule" id="PRU00076"/>
    </source>
</evidence>
<dbReference type="InterPro" id="IPR056619">
    <property type="entry name" value="C8-3_MUC4"/>
</dbReference>
<evidence type="ECO:0000256" key="11">
    <source>
        <dbReference type="SAM" id="SignalP"/>
    </source>
</evidence>
<evidence type="ECO:0000259" key="12">
    <source>
        <dbReference type="PROSITE" id="PS50026"/>
    </source>
</evidence>
<feature type="domain" description="EGF-like" evidence="12">
    <location>
        <begin position="1268"/>
        <end position="1305"/>
    </location>
</feature>
<dbReference type="InterPro" id="IPR000152">
    <property type="entry name" value="EGF-type_Asp/Asn_hydroxyl_site"/>
</dbReference>
<dbReference type="InterPro" id="IPR005533">
    <property type="entry name" value="AMOP_dom"/>
</dbReference>
<evidence type="ECO:0000256" key="7">
    <source>
        <dbReference type="ARBA" id="ARBA00023136"/>
    </source>
</evidence>
<dbReference type="InterPro" id="IPR003886">
    <property type="entry name" value="NIDO_dom"/>
</dbReference>
<dbReference type="InterPro" id="IPR051495">
    <property type="entry name" value="Epithelial_Barrier/Signaling"/>
</dbReference>
<dbReference type="OrthoDB" id="6160047at2759"/>
<evidence type="ECO:0000256" key="3">
    <source>
        <dbReference type="ARBA" id="ARBA00022692"/>
    </source>
</evidence>
<protein>
    <recommendedName>
        <fullName evidence="18">EGF-like domain-containing protein</fullName>
    </recommendedName>
</protein>
<keyword evidence="17" id="KW-1185">Reference proteome</keyword>
<feature type="compositionally biased region" description="Low complexity" evidence="10">
    <location>
        <begin position="82"/>
        <end position="121"/>
    </location>
</feature>
<dbReference type="Pfam" id="PF07645">
    <property type="entry name" value="EGF_CA"/>
    <property type="match status" value="1"/>
</dbReference>
<comment type="caution">
    <text evidence="16">The sequence shown here is derived from an EMBL/GenBank/DDBJ whole genome shotgun (WGS) entry which is preliminary data.</text>
</comment>
<evidence type="ECO:0000313" key="16">
    <source>
        <dbReference type="EMBL" id="RUS83481.1"/>
    </source>
</evidence>
<dbReference type="PANTHER" id="PTHR13802">
    <property type="entry name" value="MUCIN 4-RELATED"/>
    <property type="match status" value="1"/>
</dbReference>
<evidence type="ECO:0000259" key="14">
    <source>
        <dbReference type="PROSITE" id="PS51220"/>
    </source>
</evidence>
<feature type="region of interest" description="Disordered" evidence="10">
    <location>
        <begin position="78"/>
        <end position="210"/>
    </location>
</feature>
<dbReference type="STRING" id="188477.A0A433TPM5"/>
<keyword evidence="6" id="KW-1133">Transmembrane helix</keyword>
<feature type="signal peptide" evidence="11">
    <location>
        <begin position="1"/>
        <end position="23"/>
    </location>
</feature>
<dbReference type="InterPro" id="IPR000742">
    <property type="entry name" value="EGF"/>
</dbReference>
<dbReference type="Pfam" id="PF23263">
    <property type="entry name" value="C8-3_MUC4"/>
    <property type="match status" value="1"/>
</dbReference>
<feature type="chain" id="PRO_5019034969" description="EGF-like domain-containing protein" evidence="11">
    <location>
        <begin position="24"/>
        <end position="1322"/>
    </location>
</feature>
<proteinExistence type="predicted"/>
<comment type="subcellular location">
    <subcellularLocation>
        <location evidence="1">Membrane</location>
    </subcellularLocation>
</comment>
<dbReference type="GO" id="GO:0005176">
    <property type="term" value="F:ErbB-2 class receptor binding"/>
    <property type="evidence" value="ECO:0007669"/>
    <property type="project" value="TreeGrafter"/>
</dbReference>